<dbReference type="PROSITE" id="PS50878">
    <property type="entry name" value="RT_POL"/>
    <property type="match status" value="1"/>
</dbReference>
<evidence type="ECO:0000256" key="3">
    <source>
        <dbReference type="ARBA" id="ARBA00022723"/>
    </source>
</evidence>
<accession>A0A1B8Q2C9</accession>
<evidence type="ECO:0000256" key="1">
    <source>
        <dbReference type="ARBA" id="ARBA00022679"/>
    </source>
</evidence>
<keyword evidence="3" id="KW-0479">Metal-binding</keyword>
<dbReference type="GO" id="GO:0046872">
    <property type="term" value="F:metal ion binding"/>
    <property type="evidence" value="ECO:0007669"/>
    <property type="project" value="UniProtKB-KW"/>
</dbReference>
<gene>
    <name evidence="7" type="ORF">A9309_06065</name>
</gene>
<dbReference type="RefSeq" id="WP_065255232.1">
    <property type="nucleotide sequence ID" value="NZ_JARDJM010000018.1"/>
</dbReference>
<feature type="domain" description="Reverse transcriptase" evidence="6">
    <location>
        <begin position="1"/>
        <end position="245"/>
    </location>
</feature>
<dbReference type="Proteomes" id="UP000092607">
    <property type="component" value="Unassembled WGS sequence"/>
</dbReference>
<comment type="caution">
    <text evidence="7">The sequence shown here is derived from an EMBL/GenBank/DDBJ whole genome shotgun (WGS) entry which is preliminary data.</text>
</comment>
<dbReference type="InterPro" id="IPR000477">
    <property type="entry name" value="RT_dom"/>
</dbReference>
<evidence type="ECO:0000259" key="6">
    <source>
        <dbReference type="PROSITE" id="PS50878"/>
    </source>
</evidence>
<organism evidence="7 8">
    <name type="scientific">Moraxella lacunata</name>
    <dbReference type="NCBI Taxonomy" id="477"/>
    <lineage>
        <taxon>Bacteria</taxon>
        <taxon>Pseudomonadati</taxon>
        <taxon>Pseudomonadota</taxon>
        <taxon>Gammaproteobacteria</taxon>
        <taxon>Moraxellales</taxon>
        <taxon>Moraxellaceae</taxon>
        <taxon>Moraxella</taxon>
    </lineage>
</organism>
<keyword evidence="4" id="KW-0460">Magnesium</keyword>
<dbReference type="GO" id="GO:0003723">
    <property type="term" value="F:RNA binding"/>
    <property type="evidence" value="ECO:0007669"/>
    <property type="project" value="InterPro"/>
</dbReference>
<evidence type="ECO:0000313" key="7">
    <source>
        <dbReference type="EMBL" id="OBX63075.1"/>
    </source>
</evidence>
<evidence type="ECO:0000256" key="4">
    <source>
        <dbReference type="ARBA" id="ARBA00022842"/>
    </source>
</evidence>
<name>A0A1B8Q2C9_MORLA</name>
<evidence type="ECO:0000313" key="8">
    <source>
        <dbReference type="Proteomes" id="UP000092607"/>
    </source>
</evidence>
<sequence>MDNNTFHYPYKPIANLKSLALSLDITLERLLFLQKNSDNFFFLQGRVKKEDGSFRETYDVKEELKKVHAKIVKNFFNVLKFPSYLHGGIKKRDYITNAKQHLQPKTIISEDIKNFFPSITKNLVYQIWSNFFRFSHEVAECLAEITTFKGSLVQGSKVSGYIGNLVLWQREPKLVEEFGKKGWIYTRFVDDITISSKRILSNKEKSEIISKVYGLLASINVKPNRKKHSIMKNGKDRQKVTQINVSTQRLTLSKKERNSIRSEVYFCEKFYKNYNKEEYKKLYNSIKGKVYNLRRFHQDEADKLLNKLNKIAP</sequence>
<protein>
    <submittedName>
        <fullName evidence="7">Reverse transcriptase</fullName>
    </submittedName>
</protein>
<evidence type="ECO:0000256" key="5">
    <source>
        <dbReference type="ARBA" id="ARBA00022918"/>
    </source>
</evidence>
<dbReference type="PRINTS" id="PR00866">
    <property type="entry name" value="RNADNAPOLMS"/>
</dbReference>
<dbReference type="EMBL" id="LZMS01000054">
    <property type="protein sequence ID" value="OBX63075.1"/>
    <property type="molecule type" value="Genomic_DNA"/>
</dbReference>
<dbReference type="AlphaFoldDB" id="A0A1B8Q2C9"/>
<reference evidence="7 8" key="1">
    <citation type="submission" date="2016-06" db="EMBL/GenBank/DDBJ databases">
        <title>Draft genome of Moraxella lacunata CCUG 57757A.</title>
        <authorList>
            <person name="Salva-Serra F."/>
            <person name="Engstrom-Jakobsson H."/>
            <person name="Thorell K."/>
            <person name="Gonzales-Siles L."/>
            <person name="Karlsson R."/>
            <person name="Boulund F."/>
            <person name="Engstrand L."/>
            <person name="Kristiansson E."/>
            <person name="Moore E."/>
        </authorList>
    </citation>
    <scope>NUCLEOTIDE SEQUENCE [LARGE SCALE GENOMIC DNA]</scope>
    <source>
        <strain evidence="7 8">CCUG 57757A</strain>
    </source>
</reference>
<dbReference type="OrthoDB" id="7055795at2"/>
<keyword evidence="1" id="KW-0808">Transferase</keyword>
<proteinExistence type="predicted"/>
<keyword evidence="2" id="KW-0548">Nucleotidyltransferase</keyword>
<keyword evidence="5 7" id="KW-0695">RNA-directed DNA polymerase</keyword>
<evidence type="ECO:0000256" key="2">
    <source>
        <dbReference type="ARBA" id="ARBA00022695"/>
    </source>
</evidence>
<dbReference type="CDD" id="cd03487">
    <property type="entry name" value="RT_Bac_retron_II"/>
    <property type="match status" value="1"/>
</dbReference>
<dbReference type="InterPro" id="IPR000123">
    <property type="entry name" value="Reverse_transcriptase_msDNA"/>
</dbReference>
<dbReference type="GO" id="GO:0003964">
    <property type="term" value="F:RNA-directed DNA polymerase activity"/>
    <property type="evidence" value="ECO:0007669"/>
    <property type="project" value="UniProtKB-KW"/>
</dbReference>